<keyword evidence="2" id="KW-1185">Reference proteome</keyword>
<comment type="caution">
    <text evidence="1">The sequence shown here is derived from an EMBL/GenBank/DDBJ whole genome shotgun (WGS) entry which is preliminary data.</text>
</comment>
<evidence type="ECO:0000313" key="2">
    <source>
        <dbReference type="Proteomes" id="UP000035088"/>
    </source>
</evidence>
<dbReference type="RefSeq" id="WP_007320494.1">
    <property type="nucleotide sequence ID" value="NZ_BAEE01000011.1"/>
</dbReference>
<evidence type="ECO:0000313" key="1">
    <source>
        <dbReference type="EMBL" id="GAB08414.1"/>
    </source>
</evidence>
<proteinExistence type="predicted"/>
<organism evidence="1 2">
    <name type="scientific">Gordonia araii NBRC 100433</name>
    <dbReference type="NCBI Taxonomy" id="1073574"/>
    <lineage>
        <taxon>Bacteria</taxon>
        <taxon>Bacillati</taxon>
        <taxon>Actinomycetota</taxon>
        <taxon>Actinomycetes</taxon>
        <taxon>Mycobacteriales</taxon>
        <taxon>Gordoniaceae</taxon>
        <taxon>Gordonia</taxon>
    </lineage>
</organism>
<dbReference type="OrthoDB" id="4376085at2"/>
<name>G7GXT9_9ACTN</name>
<sequence>MIYVMEHAIANYGSVATLRASTPELDFVPPLAWYYLGVEEAHRYMASRVLLRSSDPPPPFVPNVAIQYFSLGITEVIRVGELDTTMDLQALGAEVVDHEVGRDGYLCVDSGTYSADGQDLQVRRSQLTYSVPGDSMLAVFTATATVDEWGAVELEISTMEDSWLAVTIPTSGSD</sequence>
<dbReference type="AlphaFoldDB" id="G7GXT9"/>
<accession>G7GXT9</accession>
<gene>
    <name evidence="1" type="ORF">GOARA_011_00300</name>
</gene>
<dbReference type="Proteomes" id="UP000035088">
    <property type="component" value="Unassembled WGS sequence"/>
</dbReference>
<dbReference type="EMBL" id="BAEE01000011">
    <property type="protein sequence ID" value="GAB08414.1"/>
    <property type="molecule type" value="Genomic_DNA"/>
</dbReference>
<protein>
    <submittedName>
        <fullName evidence="1">Uncharacterized protein</fullName>
    </submittedName>
</protein>
<reference evidence="1 2" key="1">
    <citation type="submission" date="2011-11" db="EMBL/GenBank/DDBJ databases">
        <title>Whole genome shotgun sequence of Gordonia araii NBRC 100433.</title>
        <authorList>
            <person name="Yoshida Y."/>
            <person name="Hosoyama A."/>
            <person name="Tsuchikane K."/>
            <person name="Katsumata H."/>
            <person name="Yamazaki S."/>
            <person name="Fujita N."/>
        </authorList>
    </citation>
    <scope>NUCLEOTIDE SEQUENCE [LARGE SCALE GENOMIC DNA]</scope>
    <source>
        <strain evidence="1 2">NBRC 100433</strain>
    </source>
</reference>